<organism evidence="1 2">
    <name type="scientific">Bradyrhizobium icense</name>
    <dbReference type="NCBI Taxonomy" id="1274631"/>
    <lineage>
        <taxon>Bacteria</taxon>
        <taxon>Pseudomonadati</taxon>
        <taxon>Pseudomonadota</taxon>
        <taxon>Alphaproteobacteria</taxon>
        <taxon>Hyphomicrobiales</taxon>
        <taxon>Nitrobacteraceae</taxon>
        <taxon>Bradyrhizobium</taxon>
    </lineage>
</organism>
<evidence type="ECO:0000313" key="1">
    <source>
        <dbReference type="EMBL" id="ANW00660.1"/>
    </source>
</evidence>
<name>A0A1B1UD07_9BRAD</name>
<dbReference type="AlphaFoldDB" id="A0A1B1UD07"/>
<sequence length="99" mass="11031">MNGKTSPEQRQKFINAIIAADVSYAANNRLHIKFIEHMADCLMASDLSSPPSPDDMDFEVLKLIRVWRECHAEKRPSAAALAERIIAVVSSTDARYTPS</sequence>
<proteinExistence type="predicted"/>
<protein>
    <submittedName>
        <fullName evidence="1">Uncharacterized protein</fullName>
    </submittedName>
</protein>
<dbReference type="STRING" id="1274631.LMTR13_11275"/>
<reference evidence="1 2" key="1">
    <citation type="submission" date="2016-07" db="EMBL/GenBank/DDBJ databases">
        <title>Complete genome sequence of Bradyrhizobium icense LMTR 13T, a potential inoculant strain isolated from lima bean (Phaseolus lunatus) in Peru.</title>
        <authorList>
            <person name="Ormeno-Orrillo E."/>
            <person name="Duran D."/>
            <person name="Rogel M.A."/>
            <person name="Rey L."/>
            <person name="Imperial J."/>
            <person name="Ruiz-Argueso T."/>
            <person name="Martinez-Romero E."/>
        </authorList>
    </citation>
    <scope>NUCLEOTIDE SEQUENCE [LARGE SCALE GENOMIC DNA]</scope>
    <source>
        <strain evidence="1 2">LMTR 13</strain>
    </source>
</reference>
<accession>A0A1B1UD07</accession>
<dbReference type="EMBL" id="CP016428">
    <property type="protein sequence ID" value="ANW00660.1"/>
    <property type="molecule type" value="Genomic_DNA"/>
</dbReference>
<gene>
    <name evidence="1" type="ORF">LMTR13_11275</name>
</gene>
<evidence type="ECO:0000313" key="2">
    <source>
        <dbReference type="Proteomes" id="UP000092839"/>
    </source>
</evidence>
<dbReference type="KEGG" id="bic:LMTR13_11275"/>
<dbReference type="Proteomes" id="UP000092839">
    <property type="component" value="Chromosome"/>
</dbReference>
<keyword evidence="2" id="KW-1185">Reference proteome</keyword>